<dbReference type="InterPro" id="IPR050188">
    <property type="entry name" value="RluA_PseudoU_synthase"/>
</dbReference>
<dbReference type="PANTHER" id="PTHR21600:SF87">
    <property type="entry name" value="RNA PSEUDOURIDYLATE SYNTHASE DOMAIN-CONTAINING PROTEIN 1"/>
    <property type="match status" value="1"/>
</dbReference>
<dbReference type="Pfam" id="PF00849">
    <property type="entry name" value="PseudoU_synth_2"/>
    <property type="match status" value="1"/>
</dbReference>
<dbReference type="InterPro" id="IPR020103">
    <property type="entry name" value="PsdUridine_synth_cat_dom_sf"/>
</dbReference>
<proteinExistence type="inferred from homology"/>
<dbReference type="STRING" id="1279009.ADICEAN_01448"/>
<dbReference type="GO" id="GO:0003723">
    <property type="term" value="F:RNA binding"/>
    <property type="evidence" value="ECO:0007669"/>
    <property type="project" value="InterPro"/>
</dbReference>
<dbReference type="RefSeq" id="WP_009194848.1">
    <property type="nucleotide sequence ID" value="NZ_AODQ01000026.1"/>
</dbReference>
<dbReference type="AlphaFoldDB" id="M7N887"/>
<dbReference type="InterPro" id="IPR006145">
    <property type="entry name" value="PsdUridine_synth_RsuA/RluA"/>
</dbReference>
<evidence type="ECO:0000313" key="3">
    <source>
        <dbReference type="EMBL" id="EMR03426.1"/>
    </source>
</evidence>
<dbReference type="EC" id="5.4.99.24" evidence="3"/>
<dbReference type="PANTHER" id="PTHR21600">
    <property type="entry name" value="MITOCHONDRIAL RNA PSEUDOURIDINE SYNTHASE"/>
    <property type="match status" value="1"/>
</dbReference>
<reference evidence="3 4" key="1">
    <citation type="journal article" date="2013" name="Genome Announc.">
        <title>Draft Genome Sequence of Cesiribacter andamanensis Strain AMV16T, Isolated from a Soil Sample from a Mud Volcano in the Andaman Islands, India.</title>
        <authorList>
            <person name="Shivaji S."/>
            <person name="Ara S."/>
            <person name="Begum Z."/>
            <person name="Srinivas T.N."/>
            <person name="Singh A."/>
            <person name="Kumar Pinnaka A."/>
        </authorList>
    </citation>
    <scope>NUCLEOTIDE SEQUENCE [LARGE SCALE GENOMIC DNA]</scope>
    <source>
        <strain evidence="3 4">AMV16</strain>
    </source>
</reference>
<name>M7N887_9BACT</name>
<dbReference type="GO" id="GO:0000455">
    <property type="term" value="P:enzyme-directed rRNA pseudouridine synthesis"/>
    <property type="evidence" value="ECO:0007669"/>
    <property type="project" value="TreeGrafter"/>
</dbReference>
<evidence type="ECO:0000256" key="1">
    <source>
        <dbReference type="ARBA" id="ARBA00010876"/>
    </source>
</evidence>
<dbReference type="eggNOG" id="COG0564">
    <property type="taxonomic scope" value="Bacteria"/>
</dbReference>
<keyword evidence="3" id="KW-0413">Isomerase</keyword>
<evidence type="ECO:0000259" key="2">
    <source>
        <dbReference type="Pfam" id="PF00849"/>
    </source>
</evidence>
<dbReference type="GO" id="GO:0160141">
    <property type="term" value="F:23S rRNA pseudouridine(955/2504/2580) synthase activity"/>
    <property type="evidence" value="ECO:0007669"/>
    <property type="project" value="UniProtKB-EC"/>
</dbReference>
<dbReference type="Proteomes" id="UP000011910">
    <property type="component" value="Unassembled WGS sequence"/>
</dbReference>
<dbReference type="EMBL" id="AODQ01000026">
    <property type="protein sequence ID" value="EMR03426.1"/>
    <property type="molecule type" value="Genomic_DNA"/>
</dbReference>
<accession>M7N887</accession>
<feature type="domain" description="Pseudouridine synthase RsuA/RluA-like" evidence="2">
    <location>
        <begin position="16"/>
        <end position="158"/>
    </location>
</feature>
<comment type="caution">
    <text evidence="3">The sequence shown here is derived from an EMBL/GenBank/DDBJ whole genome shotgun (WGS) entry which is preliminary data.</text>
</comment>
<dbReference type="CDD" id="cd02869">
    <property type="entry name" value="PseudoU_synth_RluA_like"/>
    <property type="match status" value="1"/>
</dbReference>
<sequence length="237" mass="27235">MKQPHLKDLILFENEHYLVLNKPAFVATLSDRNDPNNLLDWVRELVPDAQACHRLDKETSGCIAFAKVPEAYRHLAIQFEKRQVQKIYHAIADGLHEFRQERVELPILQMNNGLVTINKLEGKPAETLFTTLEAYRAHTLIECRPITGRQHQIRIHLKSLGAPISGDEAYGGKPLLLSEIKRNYNLKKHTEELPLIRRVALHAYSLIFADLDGSEIKVEAPYFKDFAVAVKQLSRWQ</sequence>
<gene>
    <name evidence="3" type="primary">rluC_1</name>
    <name evidence="3" type="ORF">ADICEAN_01448</name>
</gene>
<dbReference type="OrthoDB" id="835205at2"/>
<dbReference type="Gene3D" id="3.30.2350.10">
    <property type="entry name" value="Pseudouridine synthase"/>
    <property type="match status" value="1"/>
</dbReference>
<protein>
    <submittedName>
        <fullName evidence="3">Ribosomal large subunit pseudouridine synthase C</fullName>
        <ecNumber evidence="3">5.4.99.24</ecNumber>
    </submittedName>
</protein>
<organism evidence="3 4">
    <name type="scientific">Cesiribacter andamanensis AMV16</name>
    <dbReference type="NCBI Taxonomy" id="1279009"/>
    <lineage>
        <taxon>Bacteria</taxon>
        <taxon>Pseudomonadati</taxon>
        <taxon>Bacteroidota</taxon>
        <taxon>Cytophagia</taxon>
        <taxon>Cytophagales</taxon>
        <taxon>Cesiribacteraceae</taxon>
        <taxon>Cesiribacter</taxon>
    </lineage>
</organism>
<keyword evidence="4" id="KW-1185">Reference proteome</keyword>
<dbReference type="SUPFAM" id="SSF55120">
    <property type="entry name" value="Pseudouridine synthase"/>
    <property type="match status" value="1"/>
</dbReference>
<comment type="similarity">
    <text evidence="1">Belongs to the pseudouridine synthase RluA family.</text>
</comment>
<evidence type="ECO:0000313" key="4">
    <source>
        <dbReference type="Proteomes" id="UP000011910"/>
    </source>
</evidence>